<feature type="compositionally biased region" description="Polar residues" evidence="1">
    <location>
        <begin position="315"/>
        <end position="324"/>
    </location>
</feature>
<sequence>IRNLLCNLVKIKLGCYELEQSKSQSAEDYLKAFMETEVKPIWPKGWMQARMLLKESKRVHNHLTATPAKKKVIFAPKPKDLSPKKEQKLSTPAGPGSKVLPMINVTPISISSSSCNANQDTIFLDDSLDEDLSLKPPSLESVSDALSVFNNTAKIGRIVNNSAPPAPRPQPVMKEDKKVIAKVTPLVLSPKAASFSPKSATPSPKAPAPQPKAAVPPQRAGTPSPKTGTPSPKVPTLSPVPLTFSHLFGHSSGTKKPQEGSRPGMSSLIAGYTAPSSQAPKPPSVTCAAKQHQPGSQRPSQSQAQSAKQQPQSSMHHNSLVSHSQVTVGKVHQNPVVKLNPCPQHLLPSHMPQLSERSTAYPTSFAPSPTSSTQVSHAATSRTSSSLSTSGDYTPKAAAPSSTSTQGFKPPFTMAGPLKPAAPSSAANQNVSTGSSNLTGGLASRQGSGKHSGSQSGSRQSPSGSAAGQLQAAALVKKTSVPQKLVSPPGAPGRSTAAKTVSRSSLSVSGVPVRSGGAASRSGVVGAVGIGTPNRGTASSNVSASRTGTLGNPAANRSSPSGAVSRTNVSGGPGSGPQVAIKMLPSLHRPPSASGSSAGTQATAGSTLLANTSPLTLMTSPLNVTNLNATPASLNSAAAFGMLGGLVPVALPFQLPLNLLSFASDSDGSTTAPTGSTSVTFQHNLTQS</sequence>
<evidence type="ECO:0000256" key="1">
    <source>
        <dbReference type="SAM" id="MobiDB-lite"/>
    </source>
</evidence>
<dbReference type="EMBL" id="BFAA01006930">
    <property type="protein sequence ID" value="GCB65826.1"/>
    <property type="molecule type" value="Genomic_DNA"/>
</dbReference>
<proteinExistence type="predicted"/>
<protein>
    <recommendedName>
        <fullName evidence="2">Ubinuclein middle domain-containing protein</fullName>
    </recommendedName>
</protein>
<feature type="region of interest" description="Disordered" evidence="1">
    <location>
        <begin position="358"/>
        <end position="581"/>
    </location>
</feature>
<dbReference type="OMA" id="GPRINMP"/>
<feature type="compositionally biased region" description="Polar residues" evidence="1">
    <location>
        <begin position="497"/>
        <end position="508"/>
    </location>
</feature>
<organism evidence="3 4">
    <name type="scientific">Scyliorhinus torazame</name>
    <name type="common">Cloudy catshark</name>
    <name type="synonym">Catulus torazame</name>
    <dbReference type="NCBI Taxonomy" id="75743"/>
    <lineage>
        <taxon>Eukaryota</taxon>
        <taxon>Metazoa</taxon>
        <taxon>Chordata</taxon>
        <taxon>Craniata</taxon>
        <taxon>Vertebrata</taxon>
        <taxon>Chondrichthyes</taxon>
        <taxon>Elasmobranchii</taxon>
        <taxon>Galeomorphii</taxon>
        <taxon>Galeoidea</taxon>
        <taxon>Carcharhiniformes</taxon>
        <taxon>Scyliorhinidae</taxon>
        <taxon>Scyliorhinus</taxon>
    </lineage>
</organism>
<feature type="region of interest" description="Disordered" evidence="1">
    <location>
        <begin position="192"/>
        <end position="324"/>
    </location>
</feature>
<feature type="compositionally biased region" description="Low complexity" evidence="1">
    <location>
        <begin position="513"/>
        <end position="527"/>
    </location>
</feature>
<feature type="compositionally biased region" description="Low complexity" evidence="1">
    <location>
        <begin position="444"/>
        <end position="475"/>
    </location>
</feature>
<feature type="compositionally biased region" description="Polar residues" evidence="1">
    <location>
        <begin position="534"/>
        <end position="570"/>
    </location>
</feature>
<feature type="region of interest" description="Disordered" evidence="1">
    <location>
        <begin position="666"/>
        <end position="688"/>
    </location>
</feature>
<comment type="caution">
    <text evidence="3">The sequence shown here is derived from an EMBL/GenBank/DDBJ whole genome shotgun (WGS) entry which is preliminary data.</text>
</comment>
<feature type="compositionally biased region" description="Low complexity" evidence="1">
    <location>
        <begin position="211"/>
        <end position="236"/>
    </location>
</feature>
<feature type="compositionally biased region" description="Low complexity" evidence="1">
    <location>
        <begin position="380"/>
        <end position="390"/>
    </location>
</feature>
<evidence type="ECO:0000313" key="3">
    <source>
        <dbReference type="EMBL" id="GCB65826.1"/>
    </source>
</evidence>
<dbReference type="OrthoDB" id="68076at2759"/>
<dbReference type="STRING" id="75743.A0A401NY91"/>
<evidence type="ECO:0000259" key="2">
    <source>
        <dbReference type="Pfam" id="PF14075"/>
    </source>
</evidence>
<evidence type="ECO:0000313" key="4">
    <source>
        <dbReference type="Proteomes" id="UP000288216"/>
    </source>
</evidence>
<feature type="domain" description="Ubinuclein middle" evidence="2">
    <location>
        <begin position="1"/>
        <end position="54"/>
    </location>
</feature>
<name>A0A401NY91_SCYTO</name>
<dbReference type="PANTHER" id="PTHR21669:SF28">
    <property type="entry name" value="YEMANUCLEIN"/>
    <property type="match status" value="1"/>
</dbReference>
<dbReference type="Proteomes" id="UP000288216">
    <property type="component" value="Unassembled WGS sequence"/>
</dbReference>
<dbReference type="Pfam" id="PF14075">
    <property type="entry name" value="UBN_AB"/>
    <property type="match status" value="1"/>
</dbReference>
<dbReference type="PANTHER" id="PTHR21669">
    <property type="entry name" value="CAPZ-INTERACTING PROTEIN AND RELATED PROTEINS"/>
    <property type="match status" value="1"/>
</dbReference>
<feature type="region of interest" description="Disordered" evidence="1">
    <location>
        <begin position="76"/>
        <end position="95"/>
    </location>
</feature>
<feature type="non-terminal residue" evidence="3">
    <location>
        <position position="688"/>
    </location>
</feature>
<keyword evidence="4" id="KW-1185">Reference proteome</keyword>
<accession>A0A401NY91</accession>
<gene>
    <name evidence="3" type="ORF">scyTo_0013506</name>
</gene>
<feature type="non-terminal residue" evidence="3">
    <location>
        <position position="1"/>
    </location>
</feature>
<reference evidence="3 4" key="1">
    <citation type="journal article" date="2018" name="Nat. Ecol. Evol.">
        <title>Shark genomes provide insights into elasmobranch evolution and the origin of vertebrates.</title>
        <authorList>
            <person name="Hara Y"/>
            <person name="Yamaguchi K"/>
            <person name="Onimaru K"/>
            <person name="Kadota M"/>
            <person name="Koyanagi M"/>
            <person name="Keeley SD"/>
            <person name="Tatsumi K"/>
            <person name="Tanaka K"/>
            <person name="Motone F"/>
            <person name="Kageyama Y"/>
            <person name="Nozu R"/>
            <person name="Adachi N"/>
            <person name="Nishimura O"/>
            <person name="Nakagawa R"/>
            <person name="Tanegashima C"/>
            <person name="Kiyatake I"/>
            <person name="Matsumoto R"/>
            <person name="Murakumo K"/>
            <person name="Nishida K"/>
            <person name="Terakita A"/>
            <person name="Kuratani S"/>
            <person name="Sato K"/>
            <person name="Hyodo S Kuraku.S."/>
        </authorList>
    </citation>
    <scope>NUCLEOTIDE SEQUENCE [LARGE SCALE GENOMIC DNA]</scope>
</reference>
<feature type="compositionally biased region" description="Low complexity" evidence="1">
    <location>
        <begin position="291"/>
        <end position="314"/>
    </location>
</feature>
<dbReference type="InterPro" id="IPR026947">
    <property type="entry name" value="UBN_middle_dom"/>
</dbReference>
<feature type="compositionally biased region" description="Low complexity" evidence="1">
    <location>
        <begin position="358"/>
        <end position="373"/>
    </location>
</feature>
<dbReference type="GO" id="GO:0005634">
    <property type="term" value="C:nucleus"/>
    <property type="evidence" value="ECO:0007669"/>
    <property type="project" value="TreeGrafter"/>
</dbReference>
<feature type="compositionally biased region" description="Polar residues" evidence="1">
    <location>
        <begin position="425"/>
        <end position="439"/>
    </location>
</feature>
<dbReference type="GO" id="GO:0006325">
    <property type="term" value="P:chromatin organization"/>
    <property type="evidence" value="ECO:0007669"/>
    <property type="project" value="TreeGrafter"/>
</dbReference>
<feature type="compositionally biased region" description="Basic and acidic residues" evidence="1">
    <location>
        <begin position="77"/>
        <end position="88"/>
    </location>
</feature>
<dbReference type="AlphaFoldDB" id="A0A401NY91"/>
<feature type="compositionally biased region" description="Low complexity" evidence="1">
    <location>
        <begin position="192"/>
        <end position="203"/>
    </location>
</feature>